<dbReference type="SUPFAM" id="SSF51419">
    <property type="entry name" value="PLP-binding barrel"/>
    <property type="match status" value="1"/>
</dbReference>
<dbReference type="InterPro" id="IPR001608">
    <property type="entry name" value="Ala_racemase_N"/>
</dbReference>
<evidence type="ECO:0000256" key="1">
    <source>
        <dbReference type="ARBA" id="ARBA00022898"/>
    </source>
</evidence>
<protein>
    <recommendedName>
        <fullName evidence="2">Pyridoxal phosphate homeostasis protein</fullName>
        <shortName evidence="2">PLP homeostasis protein</shortName>
    </recommendedName>
</protein>
<dbReference type="PIRSF" id="PIRSF004848">
    <property type="entry name" value="YBL036c_PLPDEIII"/>
    <property type="match status" value="1"/>
</dbReference>
<organism evidence="6 7">
    <name type="scientific">Halteria grandinella</name>
    <dbReference type="NCBI Taxonomy" id="5974"/>
    <lineage>
        <taxon>Eukaryota</taxon>
        <taxon>Sar</taxon>
        <taxon>Alveolata</taxon>
        <taxon>Ciliophora</taxon>
        <taxon>Intramacronucleata</taxon>
        <taxon>Spirotrichea</taxon>
        <taxon>Stichotrichia</taxon>
        <taxon>Sporadotrichida</taxon>
        <taxon>Halteriidae</taxon>
        <taxon>Halteria</taxon>
    </lineage>
</organism>
<sequence length="264" mass="29022">MISKTATQLLSQQIAENLVSLNARISQVIATRSPKSQHCQLVAVSKTKPVEDLLAAYEGGQRHFGENYVDEFVDKVPKLPSEIDWHFIGHIQSNKVKKLLSVAAITAERPKPLSLLIETVDSQKLAEKLNKEWDKVPGLPSDITLPVLVQVLSSDEDTKYGCDPSQVPELVSYILKECPRLQFRGLMAMGKIGDIEGFRSVYQLKQKVIEELKVDEASFILSMGTSADFEEAIVEGANEVRVGTVLFGARNYPQKGGAGEAAAK</sequence>
<accession>A0A8J8SVT4</accession>
<feature type="domain" description="Alanine racemase N-terminal" evidence="5">
    <location>
        <begin position="30"/>
        <end position="250"/>
    </location>
</feature>
<dbReference type="FunFam" id="3.20.20.10:FF:000018">
    <property type="entry name" value="Pyridoxal phosphate homeostasis protein"/>
    <property type="match status" value="1"/>
</dbReference>
<keyword evidence="7" id="KW-1185">Reference proteome</keyword>
<dbReference type="EMBL" id="RRYP01023377">
    <property type="protein sequence ID" value="TNV72243.1"/>
    <property type="molecule type" value="Genomic_DNA"/>
</dbReference>
<proteinExistence type="inferred from homology"/>
<dbReference type="Proteomes" id="UP000785679">
    <property type="component" value="Unassembled WGS sequence"/>
</dbReference>
<gene>
    <name evidence="6" type="ORF">FGO68_gene4164</name>
</gene>
<dbReference type="PANTHER" id="PTHR10146">
    <property type="entry name" value="PROLINE SYNTHETASE CO-TRANSCRIBED BACTERIAL HOMOLOG PROTEIN"/>
    <property type="match status" value="1"/>
</dbReference>
<dbReference type="HAMAP" id="MF_02087">
    <property type="entry name" value="PLP_homeostasis"/>
    <property type="match status" value="1"/>
</dbReference>
<keyword evidence="1 2" id="KW-0663">Pyridoxal phosphate</keyword>
<comment type="similarity">
    <text evidence="2 4">Belongs to the pyridoxal phosphate-binding protein YggS/PROSC family.</text>
</comment>
<evidence type="ECO:0000256" key="3">
    <source>
        <dbReference type="PIRSR" id="PIRSR004848-1"/>
    </source>
</evidence>
<reference evidence="6" key="1">
    <citation type="submission" date="2019-06" db="EMBL/GenBank/DDBJ databases">
        <authorList>
            <person name="Zheng W."/>
        </authorList>
    </citation>
    <scope>NUCLEOTIDE SEQUENCE</scope>
    <source>
        <strain evidence="6">QDHG01</strain>
    </source>
</reference>
<evidence type="ECO:0000313" key="7">
    <source>
        <dbReference type="Proteomes" id="UP000785679"/>
    </source>
</evidence>
<evidence type="ECO:0000256" key="4">
    <source>
        <dbReference type="RuleBase" id="RU004514"/>
    </source>
</evidence>
<dbReference type="Pfam" id="PF01168">
    <property type="entry name" value="Ala_racemase_N"/>
    <property type="match status" value="1"/>
</dbReference>
<evidence type="ECO:0000259" key="5">
    <source>
        <dbReference type="Pfam" id="PF01168"/>
    </source>
</evidence>
<dbReference type="InterPro" id="IPR029066">
    <property type="entry name" value="PLP-binding_barrel"/>
</dbReference>
<dbReference type="PROSITE" id="PS01211">
    <property type="entry name" value="UPF0001"/>
    <property type="match status" value="1"/>
</dbReference>
<dbReference type="NCBIfam" id="TIGR00044">
    <property type="entry name" value="YggS family pyridoxal phosphate-dependent enzyme"/>
    <property type="match status" value="1"/>
</dbReference>
<dbReference type="Gene3D" id="3.20.20.10">
    <property type="entry name" value="Alanine racemase"/>
    <property type="match status" value="1"/>
</dbReference>
<name>A0A8J8SVT4_HALGN</name>
<feature type="modified residue" description="N6-(pyridoxal phosphate)lysine" evidence="2 3">
    <location>
        <position position="46"/>
    </location>
</feature>
<evidence type="ECO:0000313" key="6">
    <source>
        <dbReference type="EMBL" id="TNV72243.1"/>
    </source>
</evidence>
<comment type="function">
    <text evidence="2">Pyridoxal 5'-phosphate (PLP)-binding protein, which may be involved in intracellular homeostatic regulation of pyridoxal 5'-phosphate (PLP), the active form of vitamin B6.</text>
</comment>
<comment type="cofactor">
    <cofactor evidence="3">
        <name>pyridoxal 5'-phosphate</name>
        <dbReference type="ChEBI" id="CHEBI:597326"/>
    </cofactor>
</comment>
<comment type="caution">
    <text evidence="6">The sequence shown here is derived from an EMBL/GenBank/DDBJ whole genome shotgun (WGS) entry which is preliminary data.</text>
</comment>
<dbReference type="PANTHER" id="PTHR10146:SF14">
    <property type="entry name" value="PYRIDOXAL PHOSPHATE HOMEOSTASIS PROTEIN"/>
    <property type="match status" value="1"/>
</dbReference>
<dbReference type="InterPro" id="IPR011078">
    <property type="entry name" value="PyrdxlP_homeostasis"/>
</dbReference>
<evidence type="ECO:0000256" key="2">
    <source>
        <dbReference type="HAMAP-Rule" id="MF_03225"/>
    </source>
</evidence>
<dbReference type="AlphaFoldDB" id="A0A8J8SVT4"/>
<dbReference type="OrthoDB" id="10264196at2759"/>
<dbReference type="GO" id="GO:0030170">
    <property type="term" value="F:pyridoxal phosphate binding"/>
    <property type="evidence" value="ECO:0007669"/>
    <property type="project" value="UniProtKB-UniRule"/>
</dbReference>